<evidence type="ECO:0000256" key="2">
    <source>
        <dbReference type="ARBA" id="ARBA00022723"/>
    </source>
</evidence>
<evidence type="ECO:0000256" key="3">
    <source>
        <dbReference type="ARBA" id="ARBA00022759"/>
    </source>
</evidence>
<keyword evidence="6" id="KW-0325">Glycoprotein</keyword>
<dbReference type="PANTHER" id="PTHR33146">
    <property type="entry name" value="ENDONUCLEASE 4"/>
    <property type="match status" value="1"/>
</dbReference>
<dbReference type="CDD" id="cd11010">
    <property type="entry name" value="S1-P1_nuclease"/>
    <property type="match status" value="1"/>
</dbReference>
<dbReference type="GO" id="GO:0003676">
    <property type="term" value="F:nucleic acid binding"/>
    <property type="evidence" value="ECO:0007669"/>
    <property type="project" value="InterPro"/>
</dbReference>
<keyword evidence="4" id="KW-0378">Hydrolase</keyword>
<dbReference type="GO" id="GO:0046872">
    <property type="term" value="F:metal ion binding"/>
    <property type="evidence" value="ECO:0007669"/>
    <property type="project" value="UniProtKB-KW"/>
</dbReference>
<protein>
    <submittedName>
        <fullName evidence="8">S1/P1 nuclease</fullName>
    </submittedName>
</protein>
<dbReference type="RefSeq" id="WP_166093093.1">
    <property type="nucleotide sequence ID" value="NZ_CP049871.1"/>
</dbReference>
<dbReference type="KEGG" id="ssin:G7078_03635"/>
<gene>
    <name evidence="8" type="ORF">G7078_03635</name>
</gene>
<keyword evidence="7" id="KW-0732">Signal</keyword>
<name>A0A6G7ZLU4_9SPHN</name>
<dbReference type="Pfam" id="PF02265">
    <property type="entry name" value="S1-P1_nuclease"/>
    <property type="match status" value="1"/>
</dbReference>
<dbReference type="EMBL" id="CP049871">
    <property type="protein sequence ID" value="QIL01967.1"/>
    <property type="molecule type" value="Genomic_DNA"/>
</dbReference>
<sequence length="285" mass="31803">MKLRHLFLSAAVAFAALPTPAFAWGKTGHRVVAKIADSQLSGLARAHIRELIGVESLDEASTWPDEMRSDPAPFWQKTSTPWHYVTLNGLIYDHAPSEGDALEAIERFRAVLMDPKASRADKQLALRFIIHLVGDLHQPLHVGKCCDRGGNEVKVRYFGKESNLHAIWDSALVDDQQLSFTEYAERLERHISPQDVIDWWTVRPKDWIAESARIRETVYPDVPPPPPPASSGEATPAPLPDLSYAYVYKFTPVVNQRLSQAGVRLAAYLNALFGHPQPLAKSEGK</sequence>
<dbReference type="GO" id="GO:0006308">
    <property type="term" value="P:DNA catabolic process"/>
    <property type="evidence" value="ECO:0007669"/>
    <property type="project" value="InterPro"/>
</dbReference>
<dbReference type="InterPro" id="IPR008947">
    <property type="entry name" value="PLipase_C/P1_nuclease_dom_sf"/>
</dbReference>
<feature type="signal peptide" evidence="7">
    <location>
        <begin position="1"/>
        <end position="23"/>
    </location>
</feature>
<evidence type="ECO:0000313" key="9">
    <source>
        <dbReference type="Proteomes" id="UP000502502"/>
    </source>
</evidence>
<proteinExistence type="predicted"/>
<evidence type="ECO:0000256" key="5">
    <source>
        <dbReference type="ARBA" id="ARBA00023157"/>
    </source>
</evidence>
<dbReference type="Proteomes" id="UP000502502">
    <property type="component" value="Chromosome"/>
</dbReference>
<keyword evidence="2" id="KW-0479">Metal-binding</keyword>
<feature type="chain" id="PRO_5026183092" evidence="7">
    <location>
        <begin position="24"/>
        <end position="285"/>
    </location>
</feature>
<keyword evidence="3" id="KW-0255">Endonuclease</keyword>
<keyword evidence="5" id="KW-1015">Disulfide bond</keyword>
<accession>A0A6G7ZLU4</accession>
<reference evidence="8 9" key="1">
    <citation type="submission" date="2020-03" db="EMBL/GenBank/DDBJ databases">
        <title>Sphingomonas sp. nov., isolated from fish.</title>
        <authorList>
            <person name="Hyun D.-W."/>
            <person name="Bae J.-W."/>
        </authorList>
    </citation>
    <scope>NUCLEOTIDE SEQUENCE [LARGE SCALE GENOMIC DNA]</scope>
    <source>
        <strain evidence="8 9">HDW15C</strain>
    </source>
</reference>
<dbReference type="PANTHER" id="PTHR33146:SF26">
    <property type="entry name" value="ENDONUCLEASE 4"/>
    <property type="match status" value="1"/>
</dbReference>
<evidence type="ECO:0000313" key="8">
    <source>
        <dbReference type="EMBL" id="QIL01967.1"/>
    </source>
</evidence>
<dbReference type="GO" id="GO:0004519">
    <property type="term" value="F:endonuclease activity"/>
    <property type="evidence" value="ECO:0007669"/>
    <property type="project" value="UniProtKB-KW"/>
</dbReference>
<dbReference type="GO" id="GO:0016788">
    <property type="term" value="F:hydrolase activity, acting on ester bonds"/>
    <property type="evidence" value="ECO:0007669"/>
    <property type="project" value="InterPro"/>
</dbReference>
<keyword evidence="1" id="KW-0540">Nuclease</keyword>
<evidence type="ECO:0000256" key="6">
    <source>
        <dbReference type="ARBA" id="ARBA00023180"/>
    </source>
</evidence>
<evidence type="ECO:0000256" key="7">
    <source>
        <dbReference type="SAM" id="SignalP"/>
    </source>
</evidence>
<dbReference type="Gene3D" id="1.10.575.10">
    <property type="entry name" value="P1 Nuclease"/>
    <property type="match status" value="1"/>
</dbReference>
<dbReference type="SUPFAM" id="SSF48537">
    <property type="entry name" value="Phospholipase C/P1 nuclease"/>
    <property type="match status" value="1"/>
</dbReference>
<evidence type="ECO:0000256" key="4">
    <source>
        <dbReference type="ARBA" id="ARBA00022801"/>
    </source>
</evidence>
<dbReference type="InterPro" id="IPR003154">
    <property type="entry name" value="S1/P1nuclease"/>
</dbReference>
<keyword evidence="9" id="KW-1185">Reference proteome</keyword>
<evidence type="ECO:0000256" key="1">
    <source>
        <dbReference type="ARBA" id="ARBA00022722"/>
    </source>
</evidence>
<dbReference type="AlphaFoldDB" id="A0A6G7ZLU4"/>
<organism evidence="8 9">
    <name type="scientific">Sphingomonas sinipercae</name>
    <dbReference type="NCBI Taxonomy" id="2714944"/>
    <lineage>
        <taxon>Bacteria</taxon>
        <taxon>Pseudomonadati</taxon>
        <taxon>Pseudomonadota</taxon>
        <taxon>Alphaproteobacteria</taxon>
        <taxon>Sphingomonadales</taxon>
        <taxon>Sphingomonadaceae</taxon>
        <taxon>Sphingomonas</taxon>
    </lineage>
</organism>